<sequence>MTGAPAQAARRPVLDLSATLVRRGYVCDYEVGERPLPGPDKVLTYGRPALLAVSTVACVATTEKVVGLTYDDGPNPEYTPQVLDALAAAGQRATFFVLVEQAERYPNLIHRIIGGGHEVALHGIDHTRLSSLPLKKALSLIKDGKGRLEQVAGRRVTLFRPCYGAQTVGQYLATRALGLEVVVWSAWARDWDSADAGVIAERAIGSLHQGGFVLLHDHSGDGVGALDPVTGAELERGEATRVLLRGMAEKGYTSRTVGELLNQYPAVRTVWAEKRDLNRPGGMPAST</sequence>
<dbReference type="PROSITE" id="PS51677">
    <property type="entry name" value="NODB"/>
    <property type="match status" value="1"/>
</dbReference>
<gene>
    <name evidence="2" type="ORF">GCM10022223_57640</name>
</gene>
<dbReference type="Proteomes" id="UP001501074">
    <property type="component" value="Unassembled WGS sequence"/>
</dbReference>
<dbReference type="Pfam" id="PF01522">
    <property type="entry name" value="Polysacc_deac_1"/>
    <property type="match status" value="1"/>
</dbReference>
<dbReference type="Gene3D" id="3.20.20.370">
    <property type="entry name" value="Glycoside hydrolase/deacetylase"/>
    <property type="match status" value="1"/>
</dbReference>
<organism evidence="2 3">
    <name type="scientific">Kineosporia mesophila</name>
    <dbReference type="NCBI Taxonomy" id="566012"/>
    <lineage>
        <taxon>Bacteria</taxon>
        <taxon>Bacillati</taxon>
        <taxon>Actinomycetota</taxon>
        <taxon>Actinomycetes</taxon>
        <taxon>Kineosporiales</taxon>
        <taxon>Kineosporiaceae</taxon>
        <taxon>Kineosporia</taxon>
    </lineage>
</organism>
<evidence type="ECO:0000313" key="2">
    <source>
        <dbReference type="EMBL" id="GAA3631995.1"/>
    </source>
</evidence>
<keyword evidence="3" id="KW-1185">Reference proteome</keyword>
<name>A0ABP7AHG7_9ACTN</name>
<dbReference type="InterPro" id="IPR050248">
    <property type="entry name" value="Polysacc_deacetylase_ArnD"/>
</dbReference>
<dbReference type="PANTHER" id="PTHR10587">
    <property type="entry name" value="GLYCOSYL TRANSFERASE-RELATED"/>
    <property type="match status" value="1"/>
</dbReference>
<dbReference type="SUPFAM" id="SSF88713">
    <property type="entry name" value="Glycoside hydrolase/deacetylase"/>
    <property type="match status" value="1"/>
</dbReference>
<dbReference type="InterPro" id="IPR002509">
    <property type="entry name" value="NODB_dom"/>
</dbReference>
<comment type="caution">
    <text evidence="2">The sequence shown here is derived from an EMBL/GenBank/DDBJ whole genome shotgun (WGS) entry which is preliminary data.</text>
</comment>
<proteinExistence type="predicted"/>
<dbReference type="InterPro" id="IPR011330">
    <property type="entry name" value="Glyco_hydro/deAcase_b/a-brl"/>
</dbReference>
<feature type="domain" description="NodB homology" evidence="1">
    <location>
        <begin position="64"/>
        <end position="255"/>
    </location>
</feature>
<dbReference type="CDD" id="cd10959">
    <property type="entry name" value="CE4_NodB_like_3"/>
    <property type="match status" value="1"/>
</dbReference>
<reference evidence="3" key="1">
    <citation type="journal article" date="2019" name="Int. J. Syst. Evol. Microbiol.">
        <title>The Global Catalogue of Microorganisms (GCM) 10K type strain sequencing project: providing services to taxonomists for standard genome sequencing and annotation.</title>
        <authorList>
            <consortium name="The Broad Institute Genomics Platform"/>
            <consortium name="The Broad Institute Genome Sequencing Center for Infectious Disease"/>
            <person name="Wu L."/>
            <person name="Ma J."/>
        </authorList>
    </citation>
    <scope>NUCLEOTIDE SEQUENCE [LARGE SCALE GENOMIC DNA]</scope>
    <source>
        <strain evidence="3">JCM 16902</strain>
    </source>
</reference>
<evidence type="ECO:0000313" key="3">
    <source>
        <dbReference type="Proteomes" id="UP001501074"/>
    </source>
</evidence>
<dbReference type="PANTHER" id="PTHR10587:SF137">
    <property type="entry name" value="4-DEOXY-4-FORMAMIDO-L-ARABINOSE-PHOSPHOUNDECAPRENOL DEFORMYLASE ARND-RELATED"/>
    <property type="match status" value="1"/>
</dbReference>
<protein>
    <recommendedName>
        <fullName evidence="1">NodB homology domain-containing protein</fullName>
    </recommendedName>
</protein>
<dbReference type="EMBL" id="BAAAZO010000011">
    <property type="protein sequence ID" value="GAA3631995.1"/>
    <property type="molecule type" value="Genomic_DNA"/>
</dbReference>
<evidence type="ECO:0000259" key="1">
    <source>
        <dbReference type="PROSITE" id="PS51677"/>
    </source>
</evidence>
<accession>A0ABP7AHG7</accession>
<dbReference type="RefSeq" id="WP_231484008.1">
    <property type="nucleotide sequence ID" value="NZ_BAAAZO010000011.1"/>
</dbReference>